<dbReference type="Proteomes" id="UP000568877">
    <property type="component" value="Unassembled WGS sequence"/>
</dbReference>
<evidence type="ECO:0000313" key="3">
    <source>
        <dbReference type="Proteomes" id="UP000568877"/>
    </source>
</evidence>
<proteinExistence type="predicted"/>
<dbReference type="EMBL" id="BLSA01000172">
    <property type="protein sequence ID" value="GFP32852.1"/>
    <property type="molecule type" value="Genomic_DNA"/>
</dbReference>
<evidence type="ECO:0000313" key="2">
    <source>
        <dbReference type="EMBL" id="GFP32852.1"/>
    </source>
</evidence>
<feature type="chain" id="PRO_5028333323" evidence="1">
    <location>
        <begin position="25"/>
        <end position="173"/>
    </location>
</feature>
<dbReference type="AlphaFoldDB" id="A0A6V8PJK7"/>
<feature type="non-terminal residue" evidence="2">
    <location>
        <position position="173"/>
    </location>
</feature>
<accession>A0A6V8PJK7</accession>
<evidence type="ECO:0000256" key="1">
    <source>
        <dbReference type="SAM" id="SignalP"/>
    </source>
</evidence>
<protein>
    <submittedName>
        <fullName evidence="2">Type IV pilus assembly protein PilY1</fullName>
    </submittedName>
</protein>
<name>A0A6V8PJK7_9ACTN</name>
<gene>
    <name evidence="2" type="ORF">HKBW3S42_01159</name>
</gene>
<reference evidence="2 3" key="1">
    <citation type="journal article" date="2020" name="Front. Microbiol.">
        <title>Single-cell genomics of novel Actinobacteria with the Wood-Ljungdahl pathway discovered in a serpentinizing system.</title>
        <authorList>
            <person name="Merino N."/>
            <person name="Kawai M."/>
            <person name="Boyd E.S."/>
            <person name="Colman D.R."/>
            <person name="McGlynn S.E."/>
            <person name="Nealson K.H."/>
            <person name="Kurokawa K."/>
            <person name="Hongoh Y."/>
        </authorList>
    </citation>
    <scope>NUCLEOTIDE SEQUENCE [LARGE SCALE GENOMIC DNA]</scope>
    <source>
        <strain evidence="2 3">S42</strain>
    </source>
</reference>
<sequence>MKKIILTSFLFLSLSLLILTNSYAAVMQNYCLIPPYVMRGGVPPNVVIVYEKGSAIMNRAYSGDYNPATTYYGFFDSTANYTYDSAGYFIKSGTCTPSTTINTNCFSGNVLNWALMSSLDLSRKALIGFGNPEPGRGRAAGELFRYKDKGTLDSKGQANAATVSGAGYTFCLA</sequence>
<keyword evidence="1" id="KW-0732">Signal</keyword>
<feature type="signal peptide" evidence="1">
    <location>
        <begin position="1"/>
        <end position="24"/>
    </location>
</feature>
<comment type="caution">
    <text evidence="2">The sequence shown here is derived from an EMBL/GenBank/DDBJ whole genome shotgun (WGS) entry which is preliminary data.</text>
</comment>
<organism evidence="2 3">
    <name type="scientific">Candidatus Hakubella thermalkaliphila</name>
    <dbReference type="NCBI Taxonomy" id="2754717"/>
    <lineage>
        <taxon>Bacteria</taxon>
        <taxon>Bacillati</taxon>
        <taxon>Actinomycetota</taxon>
        <taxon>Actinomycetota incertae sedis</taxon>
        <taxon>Candidatus Hakubellales</taxon>
        <taxon>Candidatus Hakubellaceae</taxon>
        <taxon>Candidatus Hakubella</taxon>
    </lineage>
</organism>